<gene>
    <name evidence="2" type="ORF">SVUK_LOCUS2946</name>
</gene>
<accession>A0A3P7KIK2</accession>
<feature type="compositionally biased region" description="Polar residues" evidence="1">
    <location>
        <begin position="10"/>
        <end position="53"/>
    </location>
</feature>
<dbReference type="AlphaFoldDB" id="A0A3P7KIK2"/>
<proteinExistence type="predicted"/>
<sequence>MFTIPPPAVGSQTQRTTASATNMPQQAPTSQDRENLTTQQGSLSSVVAQPSPTTIIAPPTYPVVTHAANPPPVAVQV</sequence>
<keyword evidence="3" id="KW-1185">Reference proteome</keyword>
<dbReference type="Proteomes" id="UP000270094">
    <property type="component" value="Unassembled WGS sequence"/>
</dbReference>
<reference evidence="2 3" key="1">
    <citation type="submission" date="2018-11" db="EMBL/GenBank/DDBJ databases">
        <authorList>
            <consortium name="Pathogen Informatics"/>
        </authorList>
    </citation>
    <scope>NUCLEOTIDE SEQUENCE [LARGE SCALE GENOMIC DNA]</scope>
</reference>
<organism evidence="2 3">
    <name type="scientific">Strongylus vulgaris</name>
    <name type="common">Blood worm</name>
    <dbReference type="NCBI Taxonomy" id="40348"/>
    <lineage>
        <taxon>Eukaryota</taxon>
        <taxon>Metazoa</taxon>
        <taxon>Ecdysozoa</taxon>
        <taxon>Nematoda</taxon>
        <taxon>Chromadorea</taxon>
        <taxon>Rhabditida</taxon>
        <taxon>Rhabditina</taxon>
        <taxon>Rhabditomorpha</taxon>
        <taxon>Strongyloidea</taxon>
        <taxon>Strongylidae</taxon>
        <taxon>Strongylus</taxon>
    </lineage>
</organism>
<evidence type="ECO:0000313" key="3">
    <source>
        <dbReference type="Proteomes" id="UP000270094"/>
    </source>
</evidence>
<evidence type="ECO:0000256" key="1">
    <source>
        <dbReference type="SAM" id="MobiDB-lite"/>
    </source>
</evidence>
<dbReference type="EMBL" id="UYYB01007100">
    <property type="protein sequence ID" value="VDM67948.1"/>
    <property type="molecule type" value="Genomic_DNA"/>
</dbReference>
<name>A0A3P7KIK2_STRVU</name>
<evidence type="ECO:0000313" key="2">
    <source>
        <dbReference type="EMBL" id="VDM67948.1"/>
    </source>
</evidence>
<feature type="region of interest" description="Disordered" evidence="1">
    <location>
        <begin position="1"/>
        <end position="53"/>
    </location>
</feature>
<protein>
    <submittedName>
        <fullName evidence="2">Uncharacterized protein</fullName>
    </submittedName>
</protein>